<feature type="domain" description="Leucine-rich repeat-containing N-terminal plant-type" evidence="13">
    <location>
        <begin position="38"/>
        <end position="75"/>
    </location>
</feature>
<evidence type="ECO:0000256" key="7">
    <source>
        <dbReference type="ARBA" id="ARBA00022737"/>
    </source>
</evidence>
<gene>
    <name evidence="14" type="ORF">POM88_038891</name>
</gene>
<dbReference type="InterPro" id="IPR003591">
    <property type="entry name" value="Leu-rich_rpt_typical-subtyp"/>
</dbReference>
<organism evidence="14 15">
    <name type="scientific">Heracleum sosnowskyi</name>
    <dbReference type="NCBI Taxonomy" id="360622"/>
    <lineage>
        <taxon>Eukaryota</taxon>
        <taxon>Viridiplantae</taxon>
        <taxon>Streptophyta</taxon>
        <taxon>Embryophyta</taxon>
        <taxon>Tracheophyta</taxon>
        <taxon>Spermatophyta</taxon>
        <taxon>Magnoliopsida</taxon>
        <taxon>eudicotyledons</taxon>
        <taxon>Gunneridae</taxon>
        <taxon>Pentapetalae</taxon>
        <taxon>asterids</taxon>
        <taxon>campanulids</taxon>
        <taxon>Apiales</taxon>
        <taxon>Apiaceae</taxon>
        <taxon>Apioideae</taxon>
        <taxon>apioid superclade</taxon>
        <taxon>Tordylieae</taxon>
        <taxon>Tordyliinae</taxon>
        <taxon>Heracleum</taxon>
    </lineage>
</organism>
<evidence type="ECO:0000256" key="9">
    <source>
        <dbReference type="ARBA" id="ARBA00023136"/>
    </source>
</evidence>
<dbReference type="Pfam" id="PF08263">
    <property type="entry name" value="LRRNT_2"/>
    <property type="match status" value="1"/>
</dbReference>
<dbReference type="Pfam" id="PF00560">
    <property type="entry name" value="LRR_1"/>
    <property type="match status" value="10"/>
</dbReference>
<dbReference type="SUPFAM" id="SSF52047">
    <property type="entry name" value="RNI-like"/>
    <property type="match status" value="1"/>
</dbReference>
<keyword evidence="3" id="KW-1003">Cell membrane</keyword>
<evidence type="ECO:0000256" key="12">
    <source>
        <dbReference type="SAM" id="SignalP"/>
    </source>
</evidence>
<keyword evidence="6 12" id="KW-0732">Signal</keyword>
<keyword evidence="8 11" id="KW-1133">Transmembrane helix</keyword>
<keyword evidence="7" id="KW-0677">Repeat</keyword>
<dbReference type="SMART" id="SM00369">
    <property type="entry name" value="LRR_TYP"/>
    <property type="match status" value="7"/>
</dbReference>
<evidence type="ECO:0000256" key="4">
    <source>
        <dbReference type="ARBA" id="ARBA00022614"/>
    </source>
</evidence>
<evidence type="ECO:0000313" key="14">
    <source>
        <dbReference type="EMBL" id="KAK1363330.1"/>
    </source>
</evidence>
<reference evidence="14" key="1">
    <citation type="submission" date="2023-02" db="EMBL/GenBank/DDBJ databases">
        <title>Genome of toxic invasive species Heracleum sosnowskyi carries increased number of genes despite the absence of recent whole-genome duplications.</title>
        <authorList>
            <person name="Schelkunov M."/>
            <person name="Shtratnikova V."/>
            <person name="Makarenko M."/>
            <person name="Klepikova A."/>
            <person name="Omelchenko D."/>
            <person name="Novikova G."/>
            <person name="Obukhova E."/>
            <person name="Bogdanov V."/>
            <person name="Penin A."/>
            <person name="Logacheva M."/>
        </authorList>
    </citation>
    <scope>NUCLEOTIDE SEQUENCE</scope>
    <source>
        <strain evidence="14">Hsosn_3</strain>
        <tissue evidence="14">Leaf</tissue>
    </source>
</reference>
<evidence type="ECO:0000256" key="10">
    <source>
        <dbReference type="ARBA" id="ARBA00023180"/>
    </source>
</evidence>
<dbReference type="PANTHER" id="PTHR48063">
    <property type="entry name" value="LRR RECEPTOR-LIKE KINASE"/>
    <property type="match status" value="1"/>
</dbReference>
<evidence type="ECO:0000256" key="1">
    <source>
        <dbReference type="ARBA" id="ARBA00004251"/>
    </source>
</evidence>
<feature type="transmembrane region" description="Helical" evidence="11">
    <location>
        <begin position="670"/>
        <end position="693"/>
    </location>
</feature>
<dbReference type="Pfam" id="PF13516">
    <property type="entry name" value="LRR_6"/>
    <property type="match status" value="1"/>
</dbReference>
<dbReference type="InterPro" id="IPR046956">
    <property type="entry name" value="RLP23-like"/>
</dbReference>
<dbReference type="InterPro" id="IPR032675">
    <property type="entry name" value="LRR_dom_sf"/>
</dbReference>
<dbReference type="EMBL" id="JAUIZM010000009">
    <property type="protein sequence ID" value="KAK1363330.1"/>
    <property type="molecule type" value="Genomic_DNA"/>
</dbReference>
<dbReference type="Gene3D" id="3.80.10.10">
    <property type="entry name" value="Ribonuclease Inhibitor"/>
    <property type="match status" value="5"/>
</dbReference>
<dbReference type="GO" id="GO:0051707">
    <property type="term" value="P:response to other organism"/>
    <property type="evidence" value="ECO:0007669"/>
    <property type="project" value="UniProtKB-ARBA"/>
</dbReference>
<name>A0AAD8M5Y1_9APIA</name>
<evidence type="ECO:0000256" key="8">
    <source>
        <dbReference type="ARBA" id="ARBA00022989"/>
    </source>
</evidence>
<dbReference type="AlphaFoldDB" id="A0AAD8M5Y1"/>
<dbReference type="PANTHER" id="PTHR48063:SF29">
    <property type="entry name" value="LRR RECEPTOR-LIKE KINASE FAMILY PROTEIN"/>
    <property type="match status" value="1"/>
</dbReference>
<keyword evidence="4" id="KW-0433">Leucine-rich repeat</keyword>
<accession>A0AAD8M5Y1</accession>
<evidence type="ECO:0000256" key="11">
    <source>
        <dbReference type="SAM" id="Phobius"/>
    </source>
</evidence>
<evidence type="ECO:0000256" key="5">
    <source>
        <dbReference type="ARBA" id="ARBA00022692"/>
    </source>
</evidence>
<dbReference type="Proteomes" id="UP001237642">
    <property type="component" value="Unassembled WGS sequence"/>
</dbReference>
<reference evidence="14" key="2">
    <citation type="submission" date="2023-05" db="EMBL/GenBank/DDBJ databases">
        <authorList>
            <person name="Schelkunov M.I."/>
        </authorList>
    </citation>
    <scope>NUCLEOTIDE SEQUENCE</scope>
    <source>
        <strain evidence="14">Hsosn_3</strain>
        <tissue evidence="14">Leaf</tissue>
    </source>
</reference>
<evidence type="ECO:0000313" key="15">
    <source>
        <dbReference type="Proteomes" id="UP001237642"/>
    </source>
</evidence>
<dbReference type="GO" id="GO:0006952">
    <property type="term" value="P:defense response"/>
    <property type="evidence" value="ECO:0007669"/>
    <property type="project" value="UniProtKB-ARBA"/>
</dbReference>
<keyword evidence="9 11" id="KW-0472">Membrane</keyword>
<keyword evidence="10" id="KW-0325">Glycoprotein</keyword>
<feature type="chain" id="PRO_5042238738" description="Leucine-rich repeat-containing N-terminal plant-type domain-containing protein" evidence="12">
    <location>
        <begin position="23"/>
        <end position="728"/>
    </location>
</feature>
<keyword evidence="15" id="KW-1185">Reference proteome</keyword>
<dbReference type="FunFam" id="3.80.10.10:FF:000095">
    <property type="entry name" value="LRR receptor-like serine/threonine-protein kinase GSO1"/>
    <property type="match status" value="1"/>
</dbReference>
<comment type="caution">
    <text evidence="14">The sequence shown here is derived from an EMBL/GenBank/DDBJ whole genome shotgun (WGS) entry which is preliminary data.</text>
</comment>
<protein>
    <recommendedName>
        <fullName evidence="13">Leucine-rich repeat-containing N-terminal plant-type domain-containing protein</fullName>
    </recommendedName>
</protein>
<sequence>MSSWSALLQHLSFFLLFSEIVCISSSLSNGSSVVRCNEAERTALVEFKKGLSDPWGRLSSWHGKDCCSWEGVGCSKNTGNVVKLDLRSQYGCASWSGDDAFGLQCLSANSWLQDVHGLPFLSELHMYNCELPSLPSSLPNLNFTSLSVIDLSYNDLKSTFPNWLFKISTLVYLDLSFNHLNDTTDNVAWEQFCNLQFLDLSLNGNIRGDIGRLLRGLSSCVNNTLEELRLSTNHISGDLPYSLGHFNYLRSLLLDENLISGPIPTSIKSLSTSLQELDLSYNRMSGNIPESVGKLVKLKKLKLYHNRWKDVLSETILEGLMQLEEFSISSSDGTFHFNPRQEWLPRFSLHSIELSDFPLGLKFPIWLRNQTKLSSVVLRNASISQKIPDWFWKLSPQIEKLDLSHNQINEVLPSSLDFSYSVDLSFNQLKGSIPIWPKVVNLYLGNNSLSGSIPLDIGNMMSSLRVCDLSANVLSGSIPLTMRKLVNLVTLDLSKNNLTGNIPNYWEGFQFLESIDLSNNKLSGVFPGSLCSSPFLEWMKLSSNNLSGELFSSLRNCTELSGLDLKDNRFTGIIPEWLAESMLSLSELNLRTNMFSGSIPSTLCSLAKIHILDLAQNNLSGFIPHCLGNLSNPQLCGSPLETKCQISNHGDDEDNDQDPDDDEDDKYHVLWFYLSIGLGYFVGFWTVCGILVMKKSWRYAYFQFVDKLKDWILVTIAVNLARLRRACT</sequence>
<evidence type="ECO:0000256" key="6">
    <source>
        <dbReference type="ARBA" id="ARBA00022729"/>
    </source>
</evidence>
<evidence type="ECO:0000259" key="13">
    <source>
        <dbReference type="Pfam" id="PF08263"/>
    </source>
</evidence>
<dbReference type="PRINTS" id="PR00019">
    <property type="entry name" value="LEURICHRPT"/>
</dbReference>
<evidence type="ECO:0000256" key="2">
    <source>
        <dbReference type="ARBA" id="ARBA00009592"/>
    </source>
</evidence>
<proteinExistence type="inferred from homology"/>
<comment type="subcellular location">
    <subcellularLocation>
        <location evidence="1">Cell membrane</location>
        <topology evidence="1">Single-pass type I membrane protein</topology>
    </subcellularLocation>
</comment>
<dbReference type="SUPFAM" id="SSF52058">
    <property type="entry name" value="L domain-like"/>
    <property type="match status" value="1"/>
</dbReference>
<dbReference type="InterPro" id="IPR013210">
    <property type="entry name" value="LRR_N_plant-typ"/>
</dbReference>
<dbReference type="InterPro" id="IPR001611">
    <property type="entry name" value="Leu-rich_rpt"/>
</dbReference>
<dbReference type="FunFam" id="3.80.10.10:FF:000041">
    <property type="entry name" value="LRR receptor-like serine/threonine-protein kinase ERECTA"/>
    <property type="match status" value="1"/>
</dbReference>
<keyword evidence="5 11" id="KW-0812">Transmembrane</keyword>
<comment type="similarity">
    <text evidence="2">Belongs to the RLP family.</text>
</comment>
<dbReference type="GO" id="GO:0005886">
    <property type="term" value="C:plasma membrane"/>
    <property type="evidence" value="ECO:0007669"/>
    <property type="project" value="UniProtKB-SubCell"/>
</dbReference>
<evidence type="ECO:0000256" key="3">
    <source>
        <dbReference type="ARBA" id="ARBA00022475"/>
    </source>
</evidence>
<feature type="signal peptide" evidence="12">
    <location>
        <begin position="1"/>
        <end position="22"/>
    </location>
</feature>